<dbReference type="Proteomes" id="UP000305165">
    <property type="component" value="Unassembled WGS sequence"/>
</dbReference>
<protein>
    <submittedName>
        <fullName evidence="1">DUF4649 family protein</fullName>
    </submittedName>
</protein>
<accession>A0A4T2GR72</accession>
<comment type="caution">
    <text evidence="1">The sequence shown here is derived from an EMBL/GenBank/DDBJ whole genome shotgun (WGS) entry which is preliminary data.</text>
</comment>
<dbReference type="PROSITE" id="PS51257">
    <property type="entry name" value="PROKAR_LIPOPROTEIN"/>
    <property type="match status" value="1"/>
</dbReference>
<dbReference type="EMBL" id="SSXO01000001">
    <property type="protein sequence ID" value="TII01144.1"/>
    <property type="molecule type" value="Genomic_DNA"/>
</dbReference>
<evidence type="ECO:0000313" key="1">
    <source>
        <dbReference type="EMBL" id="TII01144.1"/>
    </source>
</evidence>
<dbReference type="AlphaFoldDB" id="A0A4T2GR72"/>
<gene>
    <name evidence="1" type="ORF">FAJ39_02105</name>
</gene>
<reference evidence="1 2" key="1">
    <citation type="submission" date="2019-04" db="EMBL/GenBank/DDBJ databases">
        <title>Genome analysis of Streptococcus suis strain WUSS424.</title>
        <authorList>
            <person name="Chen H."/>
            <person name="Gao X."/>
            <person name="Wu Z."/>
        </authorList>
    </citation>
    <scope>NUCLEOTIDE SEQUENCE [LARGE SCALE GENOMIC DNA]</scope>
    <source>
        <strain evidence="1 2">WUSS424</strain>
    </source>
</reference>
<evidence type="ECO:0000313" key="2">
    <source>
        <dbReference type="Proteomes" id="UP000305165"/>
    </source>
</evidence>
<proteinExistence type="predicted"/>
<dbReference type="Pfam" id="PF15507">
    <property type="entry name" value="DUF4649"/>
    <property type="match status" value="1"/>
</dbReference>
<dbReference type="Gene3D" id="3.30.1490.390">
    <property type="match status" value="1"/>
</dbReference>
<dbReference type="OrthoDB" id="2224402at2"/>
<organism evidence="1 2">
    <name type="scientific">Streptococcus suis</name>
    <dbReference type="NCBI Taxonomy" id="1307"/>
    <lineage>
        <taxon>Bacteria</taxon>
        <taxon>Bacillati</taxon>
        <taxon>Bacillota</taxon>
        <taxon>Bacilli</taxon>
        <taxon>Lactobacillales</taxon>
        <taxon>Streptococcaceae</taxon>
        <taxon>Streptococcus</taxon>
    </lineage>
</organism>
<name>A0A4T2GR72_STRSU</name>
<dbReference type="InterPro" id="IPR027879">
    <property type="entry name" value="DUF4649"/>
</dbReference>
<sequence length="66" mass="7394">MIKITYKDAYQQVRSQEFPDLAAAQLAFSGCLTLPDYYPVLSLTKDSEDLGFTGSIGQVYHFLQSL</sequence>